<dbReference type="GO" id="GO:0000155">
    <property type="term" value="F:phosphorelay sensor kinase activity"/>
    <property type="evidence" value="ECO:0007669"/>
    <property type="project" value="InterPro"/>
</dbReference>
<evidence type="ECO:0000256" key="7">
    <source>
        <dbReference type="ARBA" id="ARBA00023136"/>
    </source>
</evidence>
<dbReference type="Gene3D" id="3.30.450.20">
    <property type="entry name" value="PAS domain"/>
    <property type="match status" value="2"/>
</dbReference>
<dbReference type="PANTHER" id="PTHR43047:SF72">
    <property type="entry name" value="OSMOSENSING HISTIDINE PROTEIN KINASE SLN1"/>
    <property type="match status" value="1"/>
</dbReference>
<dbReference type="GO" id="GO:0005886">
    <property type="term" value="C:plasma membrane"/>
    <property type="evidence" value="ECO:0007669"/>
    <property type="project" value="TreeGrafter"/>
</dbReference>
<evidence type="ECO:0000256" key="1">
    <source>
        <dbReference type="ARBA" id="ARBA00000085"/>
    </source>
</evidence>
<dbReference type="SUPFAM" id="SSF55874">
    <property type="entry name" value="ATPase domain of HSP90 chaperone/DNA topoisomerase II/histidine kinase"/>
    <property type="match status" value="1"/>
</dbReference>
<feature type="domain" description="Response regulatory" evidence="11">
    <location>
        <begin position="597"/>
        <end position="713"/>
    </location>
</feature>
<organism evidence="14 15">
    <name type="scientific">Pegethrix bostrychoides GSE-TBD4-15B</name>
    <dbReference type="NCBI Taxonomy" id="2839662"/>
    <lineage>
        <taxon>Bacteria</taxon>
        <taxon>Bacillati</taxon>
        <taxon>Cyanobacteriota</taxon>
        <taxon>Cyanophyceae</taxon>
        <taxon>Oculatellales</taxon>
        <taxon>Oculatellaceae</taxon>
        <taxon>Pegethrix</taxon>
    </lineage>
</organism>
<dbReference type="SUPFAM" id="SSF47384">
    <property type="entry name" value="Homodimeric domain of signal transducing histidine kinase"/>
    <property type="match status" value="1"/>
</dbReference>
<dbReference type="PROSITE" id="PS50113">
    <property type="entry name" value="PAC"/>
    <property type="match status" value="2"/>
</dbReference>
<dbReference type="SUPFAM" id="SSF52172">
    <property type="entry name" value="CheY-like"/>
    <property type="match status" value="1"/>
</dbReference>
<dbReference type="InterPro" id="IPR013655">
    <property type="entry name" value="PAS_fold_3"/>
</dbReference>
<dbReference type="CDD" id="cd00082">
    <property type="entry name" value="HisKA"/>
    <property type="match status" value="1"/>
</dbReference>
<dbReference type="Pfam" id="PF00512">
    <property type="entry name" value="HisKA"/>
    <property type="match status" value="1"/>
</dbReference>
<keyword evidence="5" id="KW-0418">Kinase</keyword>
<dbReference type="CDD" id="cd00156">
    <property type="entry name" value="REC"/>
    <property type="match status" value="1"/>
</dbReference>
<dbReference type="InterPro" id="IPR001789">
    <property type="entry name" value="Sig_transdc_resp-reg_receiver"/>
</dbReference>
<dbReference type="InterPro" id="IPR001610">
    <property type="entry name" value="PAC"/>
</dbReference>
<feature type="domain" description="Histidine kinase" evidence="10">
    <location>
        <begin position="336"/>
        <end position="553"/>
    </location>
</feature>
<feature type="domain" description="PAC" evidence="13">
    <location>
        <begin position="282"/>
        <end position="332"/>
    </location>
</feature>
<dbReference type="InterPro" id="IPR036097">
    <property type="entry name" value="HisK_dim/P_sf"/>
</dbReference>
<dbReference type="InterPro" id="IPR003661">
    <property type="entry name" value="HisK_dim/P_dom"/>
</dbReference>
<dbReference type="CDD" id="cd00130">
    <property type="entry name" value="PAS"/>
    <property type="match status" value="2"/>
</dbReference>
<evidence type="ECO:0000256" key="8">
    <source>
        <dbReference type="PROSITE-ProRule" id="PRU00169"/>
    </source>
</evidence>
<dbReference type="Pfam" id="PF00072">
    <property type="entry name" value="Response_reg"/>
    <property type="match status" value="1"/>
</dbReference>
<reference evidence="14" key="1">
    <citation type="submission" date="2021-05" db="EMBL/GenBank/DDBJ databases">
        <authorList>
            <person name="Pietrasiak N."/>
            <person name="Ward R."/>
            <person name="Stajich J.E."/>
            <person name="Kurbessoian T."/>
        </authorList>
    </citation>
    <scope>NUCLEOTIDE SEQUENCE</scope>
    <source>
        <strain evidence="14">GSE-TBD4-15B</strain>
    </source>
</reference>
<evidence type="ECO:0000256" key="2">
    <source>
        <dbReference type="ARBA" id="ARBA00012438"/>
    </source>
</evidence>
<evidence type="ECO:0000256" key="3">
    <source>
        <dbReference type="ARBA" id="ARBA00022553"/>
    </source>
</evidence>
<dbReference type="SMART" id="SM00388">
    <property type="entry name" value="HisKA"/>
    <property type="match status" value="1"/>
</dbReference>
<dbReference type="InterPro" id="IPR035965">
    <property type="entry name" value="PAS-like_dom_sf"/>
</dbReference>
<evidence type="ECO:0000259" key="11">
    <source>
        <dbReference type="PROSITE" id="PS50110"/>
    </source>
</evidence>
<dbReference type="SMART" id="SM00387">
    <property type="entry name" value="HATPase_c"/>
    <property type="match status" value="1"/>
</dbReference>
<dbReference type="GO" id="GO:0009927">
    <property type="term" value="F:histidine phosphotransfer kinase activity"/>
    <property type="evidence" value="ECO:0007669"/>
    <property type="project" value="TreeGrafter"/>
</dbReference>
<feature type="domain" description="PAC" evidence="13">
    <location>
        <begin position="113"/>
        <end position="164"/>
    </location>
</feature>
<dbReference type="FunFam" id="3.30.565.10:FF:000006">
    <property type="entry name" value="Sensor histidine kinase WalK"/>
    <property type="match status" value="1"/>
</dbReference>
<evidence type="ECO:0000256" key="6">
    <source>
        <dbReference type="ARBA" id="ARBA00023012"/>
    </source>
</evidence>
<reference evidence="14" key="2">
    <citation type="journal article" date="2022" name="Microbiol. Resour. Announc.">
        <title>Metagenome Sequencing to Explore Phylogenomics of Terrestrial Cyanobacteria.</title>
        <authorList>
            <person name="Ward R.D."/>
            <person name="Stajich J.E."/>
            <person name="Johansen J.R."/>
            <person name="Huntemann M."/>
            <person name="Clum A."/>
            <person name="Foster B."/>
            <person name="Foster B."/>
            <person name="Roux S."/>
            <person name="Palaniappan K."/>
            <person name="Varghese N."/>
            <person name="Mukherjee S."/>
            <person name="Reddy T.B.K."/>
            <person name="Daum C."/>
            <person name="Copeland A."/>
            <person name="Chen I.A."/>
            <person name="Ivanova N.N."/>
            <person name="Kyrpides N.C."/>
            <person name="Shapiro N."/>
            <person name="Eloe-Fadrosh E.A."/>
            <person name="Pietrasiak N."/>
        </authorList>
    </citation>
    <scope>NUCLEOTIDE SEQUENCE</scope>
    <source>
        <strain evidence="14">GSE-TBD4-15B</strain>
    </source>
</reference>
<dbReference type="Pfam" id="PF02518">
    <property type="entry name" value="HATPase_c"/>
    <property type="match status" value="1"/>
</dbReference>
<dbReference type="InterPro" id="IPR000014">
    <property type="entry name" value="PAS"/>
</dbReference>
<dbReference type="Gene3D" id="1.10.287.130">
    <property type="match status" value="1"/>
</dbReference>
<keyword evidence="6" id="KW-0902">Two-component regulatory system</keyword>
<dbReference type="InterPro" id="IPR005467">
    <property type="entry name" value="His_kinase_dom"/>
</dbReference>
<dbReference type="NCBIfam" id="TIGR00229">
    <property type="entry name" value="sensory_box"/>
    <property type="match status" value="2"/>
</dbReference>
<dbReference type="Gene3D" id="3.40.50.2300">
    <property type="match status" value="1"/>
</dbReference>
<evidence type="ECO:0000313" key="14">
    <source>
        <dbReference type="EMBL" id="MBW4465651.1"/>
    </source>
</evidence>
<proteinExistence type="predicted"/>
<dbReference type="Gene3D" id="2.10.70.100">
    <property type="match status" value="1"/>
</dbReference>
<dbReference type="InterPro" id="IPR004358">
    <property type="entry name" value="Sig_transdc_His_kin-like_C"/>
</dbReference>
<dbReference type="EMBL" id="JAHHHV010000055">
    <property type="protein sequence ID" value="MBW4465651.1"/>
    <property type="molecule type" value="Genomic_DNA"/>
</dbReference>
<dbReference type="PROSITE" id="PS50109">
    <property type="entry name" value="HIS_KIN"/>
    <property type="match status" value="1"/>
</dbReference>
<dbReference type="Proteomes" id="UP000707356">
    <property type="component" value="Unassembled WGS sequence"/>
</dbReference>
<dbReference type="InterPro" id="IPR036890">
    <property type="entry name" value="HATPase_C_sf"/>
</dbReference>
<dbReference type="SUPFAM" id="SSF55785">
    <property type="entry name" value="PYP-like sensor domain (PAS domain)"/>
    <property type="match status" value="2"/>
</dbReference>
<dbReference type="PROSITE" id="PS50112">
    <property type="entry name" value="PAS"/>
    <property type="match status" value="2"/>
</dbReference>
<keyword evidence="9" id="KW-0175">Coiled coil</keyword>
<evidence type="ECO:0000259" key="10">
    <source>
        <dbReference type="PROSITE" id="PS50109"/>
    </source>
</evidence>
<evidence type="ECO:0000256" key="4">
    <source>
        <dbReference type="ARBA" id="ARBA00022679"/>
    </source>
</evidence>
<dbReference type="EC" id="2.7.13.3" evidence="2"/>
<feature type="coiled-coil region" evidence="9">
    <location>
        <begin position="180"/>
        <end position="207"/>
    </location>
</feature>
<gene>
    <name evidence="14" type="ORF">KME07_09455</name>
</gene>
<feature type="domain" description="PAS" evidence="12">
    <location>
        <begin position="204"/>
        <end position="256"/>
    </location>
</feature>
<keyword evidence="3 8" id="KW-0597">Phosphoprotein</keyword>
<dbReference type="PANTHER" id="PTHR43047">
    <property type="entry name" value="TWO-COMPONENT HISTIDINE PROTEIN KINASE"/>
    <property type="match status" value="1"/>
</dbReference>
<dbReference type="SMART" id="SM00086">
    <property type="entry name" value="PAC"/>
    <property type="match status" value="2"/>
</dbReference>
<keyword evidence="7" id="KW-0472">Membrane</keyword>
<comment type="caution">
    <text evidence="14">The sequence shown here is derived from an EMBL/GenBank/DDBJ whole genome shotgun (WGS) entry which is preliminary data.</text>
</comment>
<dbReference type="InterPro" id="IPR000700">
    <property type="entry name" value="PAS-assoc_C"/>
</dbReference>
<dbReference type="CDD" id="cd16922">
    <property type="entry name" value="HATPase_EvgS-ArcB-TorS-like"/>
    <property type="match status" value="1"/>
</dbReference>
<accession>A0A951P9L9</accession>
<evidence type="ECO:0000313" key="15">
    <source>
        <dbReference type="Proteomes" id="UP000707356"/>
    </source>
</evidence>
<evidence type="ECO:0000256" key="9">
    <source>
        <dbReference type="SAM" id="Coils"/>
    </source>
</evidence>
<evidence type="ECO:0000259" key="12">
    <source>
        <dbReference type="PROSITE" id="PS50112"/>
    </source>
</evidence>
<name>A0A951P9L9_9CYAN</name>
<dbReference type="FunFam" id="1.10.287.130:FF:000001">
    <property type="entry name" value="Two-component sensor histidine kinase"/>
    <property type="match status" value="1"/>
</dbReference>
<dbReference type="AlphaFoldDB" id="A0A951P9L9"/>
<sequence>MSRFMALLSELAQDLSYGVLALRNRRNRQRPETALQENEERLRLALNAAQIGLWDWNILTDQIIWSAEHERLFGLADGTFDGSYRTFAACVHPEDRASVLQVVNHARAEKTDYCHQYRIVWPDDSIHWIEGRGKLYCTAGEVVRILGTVVDISIRKQAEMALQAEKRNLELRVAERTVEMLQVNRQLQKELNQRQKMQADLQLSQAQFAGILDIAADAIISIDRQQQITLFNQGAERIFGYAAAEVLGQPLDILLPARFAQLHQQQVTDFKRSPVQARRMGERREIFGRRKDGSEFPAEASISKLATGQEMLFTVFLQDITERRQIERMKDEFVSVVSHELRTPLTSIHGSLGLLASGLLKPDSEQGRRMLQIAVDSTDRLVRLINDILDIERIESGRVQMEKQLCQMADLITEAANIVQPLADQAQVTLSVRSSSLQVQADPDRIIQTLTNLLSNAIKFSSSGSTIWLTAQQQADRLLVTVKDQGCGIPEGKLDSIFERFQQVDSSNSRNHEGTGLGLAICRSIVQQHDGKIWVESSLGEGSSFYFTLPVEPSPSWQQAARTSADACVDWTSQPLDESLLLQSLGQGLAKSPGSIQVLIVEDDQNLAEVLVTLFEQHRVTVFHAKTGQEAIRLSQHITPDLLVLDLILPEGDGFTVVKWLQQEQQLQEIPLIVYSGKDLDISERNRLRLGPTEFLSKGQVTIQEFEQRVMALLQQVTATQATEQQKTAVNYRELP</sequence>
<evidence type="ECO:0000259" key="13">
    <source>
        <dbReference type="PROSITE" id="PS50113"/>
    </source>
</evidence>
<evidence type="ECO:0000256" key="5">
    <source>
        <dbReference type="ARBA" id="ARBA00022777"/>
    </source>
</evidence>
<dbReference type="PRINTS" id="PR00344">
    <property type="entry name" value="BCTRLSENSOR"/>
</dbReference>
<dbReference type="PROSITE" id="PS50110">
    <property type="entry name" value="RESPONSE_REGULATORY"/>
    <property type="match status" value="1"/>
</dbReference>
<dbReference type="InterPro" id="IPR011006">
    <property type="entry name" value="CheY-like_superfamily"/>
</dbReference>
<dbReference type="SMART" id="SM00091">
    <property type="entry name" value="PAS"/>
    <property type="match status" value="2"/>
</dbReference>
<feature type="domain" description="PAS" evidence="12">
    <location>
        <begin position="38"/>
        <end position="110"/>
    </location>
</feature>
<dbReference type="Pfam" id="PF13426">
    <property type="entry name" value="PAS_9"/>
    <property type="match status" value="1"/>
</dbReference>
<dbReference type="SMART" id="SM00448">
    <property type="entry name" value="REC"/>
    <property type="match status" value="1"/>
</dbReference>
<dbReference type="Gene3D" id="3.30.565.10">
    <property type="entry name" value="Histidine kinase-like ATPase, C-terminal domain"/>
    <property type="match status" value="1"/>
</dbReference>
<feature type="modified residue" description="4-aspartylphosphate" evidence="8">
    <location>
        <position position="646"/>
    </location>
</feature>
<dbReference type="Pfam" id="PF08447">
    <property type="entry name" value="PAS_3"/>
    <property type="match status" value="1"/>
</dbReference>
<protein>
    <recommendedName>
        <fullName evidence="2">histidine kinase</fullName>
        <ecNumber evidence="2">2.7.13.3</ecNumber>
    </recommendedName>
</protein>
<dbReference type="InterPro" id="IPR003594">
    <property type="entry name" value="HATPase_dom"/>
</dbReference>
<keyword evidence="4" id="KW-0808">Transferase</keyword>
<comment type="catalytic activity">
    <reaction evidence="1">
        <text>ATP + protein L-histidine = ADP + protein N-phospho-L-histidine.</text>
        <dbReference type="EC" id="2.7.13.3"/>
    </reaction>
</comment>